<evidence type="ECO:0000256" key="12">
    <source>
        <dbReference type="SAM" id="MobiDB-lite"/>
    </source>
</evidence>
<keyword evidence="8" id="KW-0234">DNA repair</keyword>
<dbReference type="Pfam" id="PF10557">
    <property type="entry name" value="Cullin_Nedd8"/>
    <property type="match status" value="1"/>
</dbReference>
<keyword evidence="7" id="KW-0832">Ubl conjugation</keyword>
<accession>A0A8H7UG76</accession>
<dbReference type="SUPFAM" id="SSF75632">
    <property type="entry name" value="Cullin homology domain"/>
    <property type="match status" value="1"/>
</dbReference>
<dbReference type="PANTHER" id="PTHR11932">
    <property type="entry name" value="CULLIN"/>
    <property type="match status" value="1"/>
</dbReference>
<dbReference type="FunFam" id="3.30.230.130:FF:000001">
    <property type="entry name" value="Cullin 4A"/>
    <property type="match status" value="1"/>
</dbReference>
<dbReference type="GO" id="GO:0006281">
    <property type="term" value="P:DNA repair"/>
    <property type="evidence" value="ECO:0007669"/>
    <property type="project" value="UniProtKB-KW"/>
</dbReference>
<organism evidence="14 15">
    <name type="scientific">Mortierella isabellina</name>
    <name type="common">Filamentous fungus</name>
    <name type="synonym">Umbelopsis isabellina</name>
    <dbReference type="NCBI Taxonomy" id="91625"/>
    <lineage>
        <taxon>Eukaryota</taxon>
        <taxon>Fungi</taxon>
        <taxon>Fungi incertae sedis</taxon>
        <taxon>Mucoromycota</taxon>
        <taxon>Mucoromycotina</taxon>
        <taxon>Umbelopsidomycetes</taxon>
        <taxon>Umbelopsidales</taxon>
        <taxon>Umbelopsidaceae</taxon>
        <taxon>Umbelopsis</taxon>
    </lineage>
</organism>
<feature type="region of interest" description="Disordered" evidence="12">
    <location>
        <begin position="40"/>
        <end position="59"/>
    </location>
</feature>
<keyword evidence="3" id="KW-1017">Isopeptide bond</keyword>
<sequence length="849" mass="97687">MADKLLVPLASSKKRKSLNSLANQQTLDEFYNQPRGEAIQESNVARPLSPSIKKPKTSIESTHNIMSQSAGIANGSNGKLGFVTPATSSSDPSTAKVLSNNNLRAKAAPKKLVIKNFKVKPQLPPNYENETWGRLKRAVHAIHNHEKVPESLEMLYKSCENLCHHKMADRLYTRLREECANHVKEELDKLSSNQTTGIYFLEMVGQAWADYCNQMIMIRSIFLYLDRTYVLQSSGIFSLWDMGLELFREQLMSQTSLRDKIVGGCIDVITTERSGDTINSSLLQSLIRIFIDLSIYDVFEEPFLQKTRLFYRSEGEDLVHKRDMAEYLHHVDQRLKEEGIERINNYVDASSKPKLVKIVETEMLERHVATILEKGFQALLQEDRKDELALMYRLLSRVNALDKLRECMIAELKKTGSSIVNDQARDSTMVQSLLDYKLKIDAILAESFDHNQQFINSMRDGFESFINSRQNKPAELIAKFVDSKLRSGNKTATDEELESLLDRVLILFRFIHGKDVFEAFYKRDLAKRLLLGKSASIDAEKSMLSKLKTECGPGFTSKLEGMFKDIDISRDLMATFKNHKSYENTKDMQIYVNVLTQGFWPTYPPVEITLPSDMANAQEVFKNFYLSKHNGRRLMWQNNLGHCVVKASFPKGKKELLVSLFQTVVLLLFNDKQRDHLTYNEIKEMTNIGEFLLHFATTLIMVAKYTVHAEEKELVRTLQSLACGNARVLKKTPHGREVNPTDSFSYNEAFTASLYRLKINTIQLKETVEENTSTRERVFQDRQYQVDAAIVRIMKTRKTLSHNMLINELFEQLRFPVKATDIKKRIESLIDREYMERESEDSSSYRYLA</sequence>
<dbReference type="InterPro" id="IPR016158">
    <property type="entry name" value="Cullin_homology"/>
</dbReference>
<evidence type="ECO:0000256" key="7">
    <source>
        <dbReference type="ARBA" id="ARBA00022843"/>
    </source>
</evidence>
<dbReference type="AlphaFoldDB" id="A0A8H7UG76"/>
<dbReference type="PROSITE" id="PS01256">
    <property type="entry name" value="CULLIN_1"/>
    <property type="match status" value="1"/>
</dbReference>
<feature type="domain" description="Cullin family profile" evidence="13">
    <location>
        <begin position="472"/>
        <end position="688"/>
    </location>
</feature>
<dbReference type="GO" id="GO:0031464">
    <property type="term" value="C:Cul4A-RING E3 ubiquitin ligase complex"/>
    <property type="evidence" value="ECO:0007669"/>
    <property type="project" value="UniProtKB-ARBA"/>
</dbReference>
<dbReference type="InterPro" id="IPR059120">
    <property type="entry name" value="Cullin-like_AB"/>
</dbReference>
<evidence type="ECO:0000256" key="10">
    <source>
        <dbReference type="PROSITE-ProRule" id="PRU00330"/>
    </source>
</evidence>
<dbReference type="InterPro" id="IPR045093">
    <property type="entry name" value="Cullin"/>
</dbReference>
<dbReference type="Gene3D" id="1.10.10.10">
    <property type="entry name" value="Winged helix-like DNA-binding domain superfamily/Winged helix DNA-binding domain"/>
    <property type="match status" value="1"/>
</dbReference>
<evidence type="ECO:0000256" key="9">
    <source>
        <dbReference type="ARBA" id="ARBA00069613"/>
    </source>
</evidence>
<dbReference type="GO" id="GO:0042254">
    <property type="term" value="P:ribosome biogenesis"/>
    <property type="evidence" value="ECO:0007669"/>
    <property type="project" value="UniProtKB-ARBA"/>
</dbReference>
<evidence type="ECO:0000256" key="3">
    <source>
        <dbReference type="ARBA" id="ARBA00022499"/>
    </source>
</evidence>
<comment type="caution">
    <text evidence="14">The sequence shown here is derived from an EMBL/GenBank/DDBJ whole genome shotgun (WGS) entry which is preliminary data.</text>
</comment>
<evidence type="ECO:0000256" key="6">
    <source>
        <dbReference type="ARBA" id="ARBA00022786"/>
    </source>
</evidence>
<evidence type="ECO:0000256" key="4">
    <source>
        <dbReference type="ARBA" id="ARBA00022553"/>
    </source>
</evidence>
<dbReference type="PROSITE" id="PS50069">
    <property type="entry name" value="CULLIN_2"/>
    <property type="match status" value="1"/>
</dbReference>
<dbReference type="Pfam" id="PF00888">
    <property type="entry name" value="Cullin"/>
    <property type="match status" value="1"/>
</dbReference>
<evidence type="ECO:0000313" key="15">
    <source>
        <dbReference type="Proteomes" id="UP000654370"/>
    </source>
</evidence>
<protein>
    <recommendedName>
        <fullName evidence="9">Cullin-4</fullName>
    </recommendedName>
</protein>
<dbReference type="EMBL" id="JAEPQZ010000002">
    <property type="protein sequence ID" value="KAG2184596.1"/>
    <property type="molecule type" value="Genomic_DNA"/>
</dbReference>
<dbReference type="FunFam" id="1.10.10.10:FF:000050">
    <property type="entry name" value="Cullin 4B"/>
    <property type="match status" value="1"/>
</dbReference>
<dbReference type="Proteomes" id="UP000654370">
    <property type="component" value="Unassembled WGS sequence"/>
</dbReference>
<proteinExistence type="inferred from homology"/>
<dbReference type="Pfam" id="PF26557">
    <property type="entry name" value="Cullin_AB"/>
    <property type="match status" value="2"/>
</dbReference>
<keyword evidence="5" id="KW-0227">DNA damage</keyword>
<evidence type="ECO:0000256" key="5">
    <source>
        <dbReference type="ARBA" id="ARBA00022763"/>
    </source>
</evidence>
<comment type="similarity">
    <text evidence="2 10 11">Belongs to the cullin family.</text>
</comment>
<reference evidence="14" key="1">
    <citation type="submission" date="2020-12" db="EMBL/GenBank/DDBJ databases">
        <title>Metabolic potential, ecology and presence of endohyphal bacteria is reflected in genomic diversity of Mucoromycotina.</title>
        <authorList>
            <person name="Muszewska A."/>
            <person name="Okrasinska A."/>
            <person name="Steczkiewicz K."/>
            <person name="Drgas O."/>
            <person name="Orlowska M."/>
            <person name="Perlinska-Lenart U."/>
            <person name="Aleksandrzak-Piekarczyk T."/>
            <person name="Szatraj K."/>
            <person name="Zielenkiewicz U."/>
            <person name="Pilsyk S."/>
            <person name="Malc E."/>
            <person name="Mieczkowski P."/>
            <person name="Kruszewska J.S."/>
            <person name="Biernat P."/>
            <person name="Pawlowska J."/>
        </authorList>
    </citation>
    <scope>NUCLEOTIDE SEQUENCE</scope>
    <source>
        <strain evidence="14">WA0000067209</strain>
    </source>
</reference>
<keyword evidence="15" id="KW-1185">Reference proteome</keyword>
<dbReference type="GO" id="GO:0031625">
    <property type="term" value="F:ubiquitin protein ligase binding"/>
    <property type="evidence" value="ECO:0007669"/>
    <property type="project" value="InterPro"/>
</dbReference>
<evidence type="ECO:0000256" key="1">
    <source>
        <dbReference type="ARBA" id="ARBA00004906"/>
    </source>
</evidence>
<dbReference type="FunFam" id="1.20.1310.10:FF:000003">
    <property type="entry name" value="Cullin 4A"/>
    <property type="match status" value="1"/>
</dbReference>
<dbReference type="SUPFAM" id="SSF74788">
    <property type="entry name" value="Cullin repeat-like"/>
    <property type="match status" value="1"/>
</dbReference>
<dbReference type="FunFam" id="1.20.1310.10:FF:000004">
    <property type="entry name" value="Cullin 4B"/>
    <property type="match status" value="1"/>
</dbReference>
<dbReference type="InterPro" id="IPR019559">
    <property type="entry name" value="Cullin_neddylation_domain"/>
</dbReference>
<dbReference type="InterPro" id="IPR001373">
    <property type="entry name" value="Cullin_N"/>
</dbReference>
<comment type="pathway">
    <text evidence="1">Protein modification; protein ubiquitination.</text>
</comment>
<keyword evidence="6" id="KW-0833">Ubl conjugation pathway</keyword>
<keyword evidence="4" id="KW-0597">Phosphoprotein</keyword>
<evidence type="ECO:0000256" key="8">
    <source>
        <dbReference type="ARBA" id="ARBA00023204"/>
    </source>
</evidence>
<dbReference type="InterPro" id="IPR016157">
    <property type="entry name" value="Cullin_CS"/>
</dbReference>
<dbReference type="FunFam" id="1.20.1310.10:FF:000001">
    <property type="entry name" value="Cullin 3"/>
    <property type="match status" value="1"/>
</dbReference>
<name>A0A8H7UG76_MORIS</name>
<dbReference type="InterPro" id="IPR016159">
    <property type="entry name" value="Cullin_repeat-like_dom_sf"/>
</dbReference>
<evidence type="ECO:0000256" key="11">
    <source>
        <dbReference type="RuleBase" id="RU003829"/>
    </source>
</evidence>
<dbReference type="SMART" id="SM00182">
    <property type="entry name" value="CULLIN"/>
    <property type="match status" value="1"/>
</dbReference>
<evidence type="ECO:0000259" key="13">
    <source>
        <dbReference type="PROSITE" id="PS50069"/>
    </source>
</evidence>
<dbReference type="SMART" id="SM00884">
    <property type="entry name" value="Cullin_Nedd8"/>
    <property type="match status" value="1"/>
</dbReference>
<dbReference type="OrthoDB" id="27073at2759"/>
<dbReference type="GO" id="GO:0005634">
    <property type="term" value="C:nucleus"/>
    <property type="evidence" value="ECO:0007669"/>
    <property type="project" value="UniProtKB-ARBA"/>
</dbReference>
<dbReference type="FunFam" id="1.20.1310.10:FF:000035">
    <property type="entry name" value="Ubiquitin ligase subunit CulD, putative"/>
    <property type="match status" value="1"/>
</dbReference>
<evidence type="ECO:0000313" key="14">
    <source>
        <dbReference type="EMBL" id="KAG2184596.1"/>
    </source>
</evidence>
<dbReference type="InterPro" id="IPR036317">
    <property type="entry name" value="Cullin_homology_sf"/>
</dbReference>
<dbReference type="SUPFAM" id="SSF46785">
    <property type="entry name" value="Winged helix' DNA-binding domain"/>
    <property type="match status" value="1"/>
</dbReference>
<dbReference type="Gene3D" id="1.20.1310.10">
    <property type="entry name" value="Cullin Repeats"/>
    <property type="match status" value="4"/>
</dbReference>
<dbReference type="GO" id="GO:0006511">
    <property type="term" value="P:ubiquitin-dependent protein catabolic process"/>
    <property type="evidence" value="ECO:0007669"/>
    <property type="project" value="InterPro"/>
</dbReference>
<dbReference type="InterPro" id="IPR036390">
    <property type="entry name" value="WH_DNA-bd_sf"/>
</dbReference>
<gene>
    <name evidence="14" type="ORF">INT43_000505</name>
</gene>
<dbReference type="Gene3D" id="3.30.230.130">
    <property type="entry name" value="Cullin, Chain C, Domain 2"/>
    <property type="match status" value="1"/>
</dbReference>
<evidence type="ECO:0000256" key="2">
    <source>
        <dbReference type="ARBA" id="ARBA00006019"/>
    </source>
</evidence>
<dbReference type="InterPro" id="IPR036388">
    <property type="entry name" value="WH-like_DNA-bd_sf"/>
</dbReference>